<name>A0ABS2HKH1_9VIBR</name>
<dbReference type="Proteomes" id="UP000809621">
    <property type="component" value="Unassembled WGS sequence"/>
</dbReference>
<dbReference type="EMBL" id="JAFEUM010000003">
    <property type="protein sequence ID" value="MBM7036569.1"/>
    <property type="molecule type" value="Genomic_DNA"/>
</dbReference>
<gene>
    <name evidence="1" type="ORF">JQC93_09135</name>
</gene>
<protein>
    <submittedName>
        <fullName evidence="1">Uncharacterized protein</fullName>
    </submittedName>
</protein>
<sequence length="98" mass="11453">MSLFRQFNANVQPLITKLKQGMRELSEHQSRLWVVTIKPEVGTSDTFVIDEDQFKEPLQWMVKKGYSSSMLQQVQTMPRSGVLVWHVGNQKHQLLRVK</sequence>
<comment type="caution">
    <text evidence="1">The sequence shown here is derived from an EMBL/GenBank/DDBJ whole genome shotgun (WGS) entry which is preliminary data.</text>
</comment>
<organism evidence="1 2">
    <name type="scientific">Vibrio ulleungensis</name>
    <dbReference type="NCBI Taxonomy" id="2807619"/>
    <lineage>
        <taxon>Bacteria</taxon>
        <taxon>Pseudomonadati</taxon>
        <taxon>Pseudomonadota</taxon>
        <taxon>Gammaproteobacteria</taxon>
        <taxon>Vibrionales</taxon>
        <taxon>Vibrionaceae</taxon>
        <taxon>Vibrio</taxon>
    </lineage>
</organism>
<evidence type="ECO:0000313" key="2">
    <source>
        <dbReference type="Proteomes" id="UP000809621"/>
    </source>
</evidence>
<dbReference type="RefSeq" id="WP_205158147.1">
    <property type="nucleotide sequence ID" value="NZ_JAFEUM010000003.1"/>
</dbReference>
<accession>A0ABS2HKH1</accession>
<proteinExistence type="predicted"/>
<reference evidence="1 2" key="1">
    <citation type="submission" date="2021-02" db="EMBL/GenBank/DDBJ databases">
        <authorList>
            <person name="Park J.-S."/>
        </authorList>
    </citation>
    <scope>NUCLEOTIDE SEQUENCE [LARGE SCALE GENOMIC DNA]</scope>
    <source>
        <strain evidence="1 2">188UL20-2</strain>
    </source>
</reference>
<evidence type="ECO:0000313" key="1">
    <source>
        <dbReference type="EMBL" id="MBM7036569.1"/>
    </source>
</evidence>
<keyword evidence="2" id="KW-1185">Reference proteome</keyword>